<dbReference type="InterPro" id="IPR058240">
    <property type="entry name" value="rSAM_sf"/>
</dbReference>
<gene>
    <name evidence="5" type="ORF">LCGC14_1630670</name>
</gene>
<sequence length="254" mass="29317">MIAISRLGEGQLLDVKKSGAELYTDYFRTCTVLQGEPPTSDIGDNVPYRMAKLFGHDWQYWNRHFVVQVAGCPLACWYCYVDNLKADLRISVTDLVGQFISMRALASDLNVFHLMGGLPGLYCKEWKEIRAELDKQGCEDVLMLTNVVLLEDAYFRKMPWLYIPERCLVSVCLKGMTKSSFITNTGKDMFSAAMRELPHYIGRENCFFQIFEEDEASTRWIIDLVGEDNIDWLRVKEYEVVKMRSASLVVQLWD</sequence>
<evidence type="ECO:0000256" key="4">
    <source>
        <dbReference type="ARBA" id="ARBA00023014"/>
    </source>
</evidence>
<dbReference type="GO" id="GO:0046872">
    <property type="term" value="F:metal ion binding"/>
    <property type="evidence" value="ECO:0007669"/>
    <property type="project" value="UniProtKB-KW"/>
</dbReference>
<reference evidence="5" key="1">
    <citation type="journal article" date="2015" name="Nature">
        <title>Complex archaea that bridge the gap between prokaryotes and eukaryotes.</title>
        <authorList>
            <person name="Spang A."/>
            <person name="Saw J.H."/>
            <person name="Jorgensen S.L."/>
            <person name="Zaremba-Niedzwiedzka K."/>
            <person name="Martijn J."/>
            <person name="Lind A.E."/>
            <person name="van Eijk R."/>
            <person name="Schleper C."/>
            <person name="Guy L."/>
            <person name="Ettema T.J."/>
        </authorList>
    </citation>
    <scope>NUCLEOTIDE SEQUENCE</scope>
</reference>
<dbReference type="GO" id="GO:0051536">
    <property type="term" value="F:iron-sulfur cluster binding"/>
    <property type="evidence" value="ECO:0007669"/>
    <property type="project" value="UniProtKB-KW"/>
</dbReference>
<evidence type="ECO:0000256" key="3">
    <source>
        <dbReference type="ARBA" id="ARBA00023004"/>
    </source>
</evidence>
<proteinExistence type="predicted"/>
<protein>
    <recommendedName>
        <fullName evidence="6">Radical SAM core domain-containing protein</fullName>
    </recommendedName>
</protein>
<evidence type="ECO:0000256" key="2">
    <source>
        <dbReference type="ARBA" id="ARBA00022723"/>
    </source>
</evidence>
<evidence type="ECO:0000313" key="5">
    <source>
        <dbReference type="EMBL" id="KKM21912.1"/>
    </source>
</evidence>
<dbReference type="GO" id="GO:0003824">
    <property type="term" value="F:catalytic activity"/>
    <property type="evidence" value="ECO:0007669"/>
    <property type="project" value="InterPro"/>
</dbReference>
<accession>A0A0F9I2Y3</accession>
<keyword evidence="4" id="KW-0411">Iron-sulfur</keyword>
<organism evidence="5">
    <name type="scientific">marine sediment metagenome</name>
    <dbReference type="NCBI Taxonomy" id="412755"/>
    <lineage>
        <taxon>unclassified sequences</taxon>
        <taxon>metagenomes</taxon>
        <taxon>ecological metagenomes</taxon>
    </lineage>
</organism>
<name>A0A0F9I2Y3_9ZZZZ</name>
<keyword evidence="2" id="KW-0479">Metal-binding</keyword>
<dbReference type="AlphaFoldDB" id="A0A0F9I2Y3"/>
<evidence type="ECO:0008006" key="6">
    <source>
        <dbReference type="Google" id="ProtNLM"/>
    </source>
</evidence>
<dbReference type="SFLD" id="SFLDS00029">
    <property type="entry name" value="Radical_SAM"/>
    <property type="match status" value="1"/>
</dbReference>
<dbReference type="EMBL" id="LAZR01013450">
    <property type="protein sequence ID" value="KKM21912.1"/>
    <property type="molecule type" value="Genomic_DNA"/>
</dbReference>
<keyword evidence="3" id="KW-0408">Iron</keyword>
<evidence type="ECO:0000256" key="1">
    <source>
        <dbReference type="ARBA" id="ARBA00022691"/>
    </source>
</evidence>
<dbReference type="InterPro" id="IPR013785">
    <property type="entry name" value="Aldolase_TIM"/>
</dbReference>
<keyword evidence="1" id="KW-0949">S-adenosyl-L-methionine</keyword>
<dbReference type="InterPro" id="IPR007197">
    <property type="entry name" value="rSAM"/>
</dbReference>
<comment type="caution">
    <text evidence="5">The sequence shown here is derived from an EMBL/GenBank/DDBJ whole genome shotgun (WGS) entry which is preliminary data.</text>
</comment>
<dbReference type="SUPFAM" id="SSF102114">
    <property type="entry name" value="Radical SAM enzymes"/>
    <property type="match status" value="1"/>
</dbReference>
<dbReference type="Gene3D" id="3.20.20.70">
    <property type="entry name" value="Aldolase class I"/>
    <property type="match status" value="1"/>
</dbReference>